<proteinExistence type="predicted"/>
<evidence type="ECO:0000313" key="1">
    <source>
        <dbReference type="EMBL" id="ERG93621.1"/>
    </source>
</evidence>
<dbReference type="STRING" id="1238425.J07HQW2_00054"/>
<dbReference type="RefSeq" id="WP_021053115.1">
    <property type="nucleotide sequence ID" value="NZ_KE356561.1"/>
</dbReference>
<dbReference type="EMBL" id="KE356561">
    <property type="protein sequence ID" value="ERG93621.1"/>
    <property type="molecule type" value="Genomic_DNA"/>
</dbReference>
<dbReference type="Proteomes" id="UP000030710">
    <property type="component" value="Unassembled WGS sequence"/>
</dbReference>
<organism evidence="1 2">
    <name type="scientific">Haloquadratum walsbyi J07HQW2</name>
    <dbReference type="NCBI Taxonomy" id="1238425"/>
    <lineage>
        <taxon>Archaea</taxon>
        <taxon>Methanobacteriati</taxon>
        <taxon>Methanobacteriota</taxon>
        <taxon>Stenosarchaea group</taxon>
        <taxon>Halobacteria</taxon>
        <taxon>Halobacteriales</taxon>
        <taxon>Haloferacaceae</taxon>
        <taxon>Haloquadratum</taxon>
    </lineage>
</organism>
<sequence length="109" mass="10818">MVCIQSNPTDFRSVYSCDGSRPPEYYPVAGLAADGEEGTLALALALGIATAVAVGDPGPVRKIAGQLGVAVRAADDPETPVSVGLEASAGKLDDEGAAGAMLTVLSAAM</sequence>
<protein>
    <submittedName>
        <fullName evidence="1">Uncharacterized protein</fullName>
    </submittedName>
</protein>
<dbReference type="AlphaFoldDB" id="U1PN00"/>
<gene>
    <name evidence="1" type="ORF">J07HQW2_00054</name>
</gene>
<accession>U1PN00</accession>
<reference evidence="1 2" key="1">
    <citation type="journal article" date="2013" name="PLoS ONE">
        <title>Assembly-driven community genomics of a hypersaline microbial ecosystem.</title>
        <authorList>
            <person name="Podell S."/>
            <person name="Ugalde J.A."/>
            <person name="Narasingarao P."/>
            <person name="Banfield J.F."/>
            <person name="Heidelberg K.B."/>
            <person name="Allen E.E."/>
        </authorList>
    </citation>
    <scope>NUCLEOTIDE SEQUENCE [LARGE SCALE GENOMIC DNA]</scope>
    <source>
        <strain evidence="2">J07HQW2</strain>
    </source>
</reference>
<evidence type="ECO:0000313" key="2">
    <source>
        <dbReference type="Proteomes" id="UP000030710"/>
    </source>
</evidence>
<name>U1PN00_9EURY</name>
<dbReference type="HOGENOM" id="CLU_2177838_0_0_2"/>